<accession>A0AAW3ZG51</accession>
<evidence type="ECO:0000313" key="1">
    <source>
        <dbReference type="EMBL" id="MBD8525108.1"/>
    </source>
</evidence>
<dbReference type="EMBL" id="JACYTR010000007">
    <property type="protein sequence ID" value="MBD8525108.1"/>
    <property type="molecule type" value="Genomic_DNA"/>
</dbReference>
<dbReference type="AlphaFoldDB" id="A0AAW3ZG51"/>
<proteinExistence type="predicted"/>
<name>A0AAW3ZG51_9GAMM</name>
<dbReference type="RefSeq" id="WP_192028461.1">
    <property type="nucleotide sequence ID" value="NZ_JACYTR010000007.1"/>
</dbReference>
<reference evidence="1 2" key="1">
    <citation type="submission" date="2020-09" db="EMBL/GenBank/DDBJ databases">
        <title>Pseudoxanthomonas sp. CAU 1598 isolated from sand of Yaerae Beach.</title>
        <authorList>
            <person name="Kim W."/>
        </authorList>
    </citation>
    <scope>NUCLEOTIDE SEQUENCE [LARGE SCALE GENOMIC DNA]</scope>
    <source>
        <strain evidence="1 2">CAU 1598</strain>
    </source>
</reference>
<dbReference type="Proteomes" id="UP000613768">
    <property type="component" value="Unassembled WGS sequence"/>
</dbReference>
<sequence length="141" mass="15318">MPQFAPHGSSIFEFDNQVLLLRSRGPFNAEHVRAVMAAYESAAERMRQGGPWATINVIFESMLLTADGIEAMGESAQRSRELGRCAAAYVVPQEVEGRSMIISALQKVCAGVLPIAFFTELDDARSWCAQQIAGAQASQPD</sequence>
<gene>
    <name evidence="1" type="ORF">IFO71_05075</name>
</gene>
<organism evidence="1 2">
    <name type="scientific">Pseudomarimonas arenosa</name>
    <dbReference type="NCBI Taxonomy" id="2774145"/>
    <lineage>
        <taxon>Bacteria</taxon>
        <taxon>Pseudomonadati</taxon>
        <taxon>Pseudomonadota</taxon>
        <taxon>Gammaproteobacteria</taxon>
        <taxon>Lysobacterales</taxon>
        <taxon>Lysobacteraceae</taxon>
        <taxon>Pseudomarimonas</taxon>
    </lineage>
</organism>
<comment type="caution">
    <text evidence="1">The sequence shown here is derived from an EMBL/GenBank/DDBJ whole genome shotgun (WGS) entry which is preliminary data.</text>
</comment>
<evidence type="ECO:0008006" key="3">
    <source>
        <dbReference type="Google" id="ProtNLM"/>
    </source>
</evidence>
<keyword evidence="2" id="KW-1185">Reference proteome</keyword>
<evidence type="ECO:0000313" key="2">
    <source>
        <dbReference type="Proteomes" id="UP000613768"/>
    </source>
</evidence>
<protein>
    <recommendedName>
        <fullName evidence="3">STAS/SEC14 domain-containing protein</fullName>
    </recommendedName>
</protein>